<dbReference type="AlphaFoldDB" id="M3IHP7"/>
<evidence type="ECO:0000256" key="3">
    <source>
        <dbReference type="ARBA" id="ARBA00009471"/>
    </source>
</evidence>
<dbReference type="PANTHER" id="PTHR13108">
    <property type="entry name" value="CONDENSIN COMPLEX SUBUNIT 2"/>
    <property type="match status" value="1"/>
</dbReference>
<proteinExistence type="inferred from homology"/>
<comment type="caution">
    <text evidence="12">The sequence shown here is derived from an EMBL/GenBank/DDBJ whole genome shotgun (WGS) entry which is preliminary data.</text>
</comment>
<evidence type="ECO:0000256" key="7">
    <source>
        <dbReference type="ARBA" id="ARBA00022618"/>
    </source>
</evidence>
<dbReference type="Pfam" id="PF05786">
    <property type="entry name" value="Cnd2"/>
    <property type="match status" value="1"/>
</dbReference>
<keyword evidence="13" id="KW-1185">Reference proteome</keyword>
<keyword evidence="10" id="KW-0131">Cell cycle</keyword>
<dbReference type="GO" id="GO:0003682">
    <property type="term" value="F:chromatin binding"/>
    <property type="evidence" value="ECO:0007669"/>
    <property type="project" value="TreeGrafter"/>
</dbReference>
<feature type="region of interest" description="Disordered" evidence="11">
    <location>
        <begin position="1"/>
        <end position="31"/>
    </location>
</feature>
<feature type="compositionally biased region" description="Acidic residues" evidence="11">
    <location>
        <begin position="159"/>
        <end position="180"/>
    </location>
</feature>
<dbReference type="GO" id="GO:0007076">
    <property type="term" value="P:mitotic chromosome condensation"/>
    <property type="evidence" value="ECO:0007669"/>
    <property type="project" value="InterPro"/>
</dbReference>
<dbReference type="GO" id="GO:0051301">
    <property type="term" value="P:cell division"/>
    <property type="evidence" value="ECO:0007669"/>
    <property type="project" value="UniProtKB-KW"/>
</dbReference>
<evidence type="ECO:0000256" key="6">
    <source>
        <dbReference type="ARBA" id="ARBA00022490"/>
    </source>
</evidence>
<keyword evidence="7" id="KW-0132">Cell division</keyword>
<dbReference type="PANTHER" id="PTHR13108:SF9">
    <property type="entry name" value="CONDENSIN COMPLEX SUBUNIT 2"/>
    <property type="match status" value="1"/>
</dbReference>
<dbReference type="Proteomes" id="UP000011777">
    <property type="component" value="Unassembled WGS sequence"/>
</dbReference>
<evidence type="ECO:0000256" key="9">
    <source>
        <dbReference type="ARBA" id="ARBA00023067"/>
    </source>
</evidence>
<comment type="subcellular location">
    <subcellularLocation>
        <location evidence="1">Chromosome</location>
    </subcellularLocation>
    <subcellularLocation>
        <location evidence="2">Cytoplasm</location>
    </subcellularLocation>
</comment>
<evidence type="ECO:0000313" key="13">
    <source>
        <dbReference type="Proteomes" id="UP000011777"/>
    </source>
</evidence>
<protein>
    <recommendedName>
        <fullName evidence="4">Condensin complex subunit 2</fullName>
    </recommendedName>
</protein>
<keyword evidence="6" id="KW-0963">Cytoplasm</keyword>
<feature type="region of interest" description="Disordered" evidence="11">
    <location>
        <begin position="625"/>
        <end position="645"/>
    </location>
</feature>
<evidence type="ECO:0000256" key="11">
    <source>
        <dbReference type="SAM" id="MobiDB-lite"/>
    </source>
</evidence>
<gene>
    <name evidence="12" type="ORF">G210_3931</name>
</gene>
<dbReference type="STRING" id="1245528.M3IHP7"/>
<dbReference type="EMBL" id="AOGT01002303">
    <property type="protein sequence ID" value="EMG45851.1"/>
    <property type="molecule type" value="Genomic_DNA"/>
</dbReference>
<evidence type="ECO:0000256" key="4">
    <source>
        <dbReference type="ARBA" id="ARBA00016065"/>
    </source>
</evidence>
<accession>M3IHP7</accession>
<evidence type="ECO:0000256" key="8">
    <source>
        <dbReference type="ARBA" id="ARBA00022776"/>
    </source>
</evidence>
<dbReference type="OrthoDB" id="362021at2759"/>
<dbReference type="InterPro" id="IPR022816">
    <property type="entry name" value="Condensin_barren_su2"/>
</dbReference>
<name>M3IHP7_CANMX</name>
<dbReference type="GO" id="GO:0005737">
    <property type="term" value="C:cytoplasm"/>
    <property type="evidence" value="ECO:0007669"/>
    <property type="project" value="UniProtKB-SubCell"/>
</dbReference>
<dbReference type="OMA" id="DFMPSRH"/>
<feature type="region of interest" description="Disordered" evidence="11">
    <location>
        <begin position="152"/>
        <end position="188"/>
    </location>
</feature>
<evidence type="ECO:0000256" key="1">
    <source>
        <dbReference type="ARBA" id="ARBA00004286"/>
    </source>
</evidence>
<dbReference type="PIRSF" id="PIRSF017126">
    <property type="entry name" value="Condensin_H"/>
    <property type="match status" value="1"/>
</dbReference>
<dbReference type="GO" id="GO:0000796">
    <property type="term" value="C:condensin complex"/>
    <property type="evidence" value="ECO:0007669"/>
    <property type="project" value="InterPro"/>
</dbReference>
<evidence type="ECO:0000256" key="2">
    <source>
        <dbReference type="ARBA" id="ARBA00004496"/>
    </source>
</evidence>
<feature type="compositionally biased region" description="Basic residues" evidence="11">
    <location>
        <begin position="634"/>
        <end position="645"/>
    </location>
</feature>
<organism evidence="12 13">
    <name type="scientific">Candida maltosa (strain Xu316)</name>
    <name type="common">Yeast</name>
    <dbReference type="NCBI Taxonomy" id="1245528"/>
    <lineage>
        <taxon>Eukaryota</taxon>
        <taxon>Fungi</taxon>
        <taxon>Dikarya</taxon>
        <taxon>Ascomycota</taxon>
        <taxon>Saccharomycotina</taxon>
        <taxon>Pichiomycetes</taxon>
        <taxon>Debaryomycetaceae</taxon>
        <taxon>Candida/Lodderomyces clade</taxon>
        <taxon>Candida</taxon>
    </lineage>
</organism>
<sequence length="645" mass="73526">MTPQILPKKRGSKQDDRRNNAPATPVRTTPSSNRIISNRVVSNRIMSRPVNRSIAEDLENESFDNNIAFNENKHTIMSNFEEWIKMATDNKITSKNSWNFDLIDYFHDLNVIKDGDNINFQRASATLDGCVKIYSSRVESAATETGKLLSGLAKKKETEGDEDDEGEEGEENSDEEENQNNEEVTKKRKMNRVVESTLVDFETIRIKKLEQELAIDPLFKKALAEFDEGGAKSLLLNTLNIDRTGRVVFDATSNPVQESTTTEEEQQQQEDKSKDQQTNIDITSLERFIYKDDENFEVDAICPSLGEFESALSDVNKAKSLLNDFNNKMTHNIPESSSVPFTPATENEDYGFDDDVNDFGGLDFNDNVGDLDIDIKESDDNLANQSDPFNNIDHSIMQTLFHEATENNIPSSSLNPAILDQDLMAYFDDRMKSNWRGPEHWKVTAFKRANNIDQTAAAGNAPSDDNHPENDQEGSATTARTTARRRRPENVVIDFFNEDFDEDALFEAPKNRNTIFKKNRGSTEEFILPDDIKYNSARLTNLFTKSQIAILHHANRNHFASMNKTENQVLTDENYFAEQYRQQEEEERERLAHSFHQAECEDYDNDFGDVGIDFNDALEADIRETVSESQSIISKRRPCTSRSQH</sequence>
<feature type="region of interest" description="Disordered" evidence="11">
    <location>
        <begin position="251"/>
        <end position="278"/>
    </location>
</feature>
<keyword evidence="5" id="KW-0158">Chromosome</keyword>
<evidence type="ECO:0000256" key="5">
    <source>
        <dbReference type="ARBA" id="ARBA00022454"/>
    </source>
</evidence>
<dbReference type="eggNOG" id="KOG2328">
    <property type="taxonomic scope" value="Eukaryota"/>
</dbReference>
<keyword evidence="9" id="KW-0226">DNA condensation</keyword>
<dbReference type="HOGENOM" id="CLU_010510_0_1_1"/>
<reference evidence="12 13" key="1">
    <citation type="submission" date="2013-02" db="EMBL/GenBank/DDBJ databases">
        <title>Genome sequence of Candida maltosa Xu316, a potential industrial strain for xylitol and ethanol production.</title>
        <authorList>
            <person name="Yu J."/>
            <person name="Wang Q."/>
            <person name="Geng X."/>
            <person name="Bao W."/>
            <person name="He P."/>
            <person name="Cai J."/>
        </authorList>
    </citation>
    <scope>NUCLEOTIDE SEQUENCE [LARGE SCALE GENOMIC DNA]</scope>
    <source>
        <strain evidence="13">Xu316</strain>
    </source>
</reference>
<evidence type="ECO:0000313" key="12">
    <source>
        <dbReference type="EMBL" id="EMG45851.1"/>
    </source>
</evidence>
<comment type="similarity">
    <text evidence="3">Belongs to the CND2 (condensin subunit 2) family.</text>
</comment>
<feature type="region of interest" description="Disordered" evidence="11">
    <location>
        <begin position="456"/>
        <end position="484"/>
    </location>
</feature>
<evidence type="ECO:0000256" key="10">
    <source>
        <dbReference type="ARBA" id="ARBA00023306"/>
    </source>
</evidence>
<keyword evidence="8" id="KW-0498">Mitosis</keyword>